<evidence type="ECO:0000256" key="1">
    <source>
        <dbReference type="ARBA" id="ARBA00020786"/>
    </source>
</evidence>
<gene>
    <name evidence="7" type="ORF">PCOR1329_LOCUS67144</name>
</gene>
<dbReference type="SUPFAM" id="SSF47473">
    <property type="entry name" value="EF-hand"/>
    <property type="match status" value="1"/>
</dbReference>
<keyword evidence="2" id="KW-0479">Metal-binding</keyword>
<evidence type="ECO:0000256" key="2">
    <source>
        <dbReference type="ARBA" id="ARBA00022723"/>
    </source>
</evidence>
<dbReference type="SMART" id="SM00054">
    <property type="entry name" value="EFh"/>
    <property type="match status" value="1"/>
</dbReference>
<name>A0ABN9WGH4_9DINO</name>
<evidence type="ECO:0000259" key="6">
    <source>
        <dbReference type="PROSITE" id="PS50222"/>
    </source>
</evidence>
<dbReference type="EMBL" id="CAUYUJ010018686">
    <property type="protein sequence ID" value="CAK0885550.1"/>
    <property type="molecule type" value="Genomic_DNA"/>
</dbReference>
<dbReference type="Gene3D" id="1.10.238.10">
    <property type="entry name" value="EF-hand"/>
    <property type="match status" value="1"/>
</dbReference>
<reference evidence="7" key="1">
    <citation type="submission" date="2023-10" db="EMBL/GenBank/DDBJ databases">
        <authorList>
            <person name="Chen Y."/>
            <person name="Shah S."/>
            <person name="Dougan E. K."/>
            <person name="Thang M."/>
            <person name="Chan C."/>
        </authorList>
    </citation>
    <scope>NUCLEOTIDE SEQUENCE [LARGE SCALE GENOMIC DNA]</scope>
</reference>
<keyword evidence="8" id="KW-1185">Reference proteome</keyword>
<keyword evidence="3" id="KW-0677">Repeat</keyword>
<feature type="domain" description="EF-hand" evidence="6">
    <location>
        <begin position="148"/>
        <end position="183"/>
    </location>
</feature>
<organism evidence="7 8">
    <name type="scientific">Prorocentrum cordatum</name>
    <dbReference type="NCBI Taxonomy" id="2364126"/>
    <lineage>
        <taxon>Eukaryota</taxon>
        <taxon>Sar</taxon>
        <taxon>Alveolata</taxon>
        <taxon>Dinophyceae</taxon>
        <taxon>Prorocentrales</taxon>
        <taxon>Prorocentraceae</taxon>
        <taxon>Prorocentrum</taxon>
    </lineage>
</organism>
<comment type="caution">
    <text evidence="7">The sequence shown here is derived from an EMBL/GenBank/DDBJ whole genome shotgun (WGS) entry which is preliminary data.</text>
</comment>
<dbReference type="Proteomes" id="UP001189429">
    <property type="component" value="Unassembled WGS sequence"/>
</dbReference>
<feature type="region of interest" description="Disordered" evidence="5">
    <location>
        <begin position="1"/>
        <end position="31"/>
    </location>
</feature>
<proteinExistence type="predicted"/>
<keyword evidence="4" id="KW-0007">Acetylation</keyword>
<dbReference type="InterPro" id="IPR050230">
    <property type="entry name" value="CALM/Myosin/TropC-like"/>
</dbReference>
<feature type="non-terminal residue" evidence="7">
    <location>
        <position position="334"/>
    </location>
</feature>
<accession>A0ABN9WGH4</accession>
<evidence type="ECO:0000256" key="5">
    <source>
        <dbReference type="SAM" id="MobiDB-lite"/>
    </source>
</evidence>
<feature type="region of interest" description="Disordered" evidence="5">
    <location>
        <begin position="99"/>
        <end position="148"/>
    </location>
</feature>
<dbReference type="PROSITE" id="PS50222">
    <property type="entry name" value="EF_HAND_2"/>
    <property type="match status" value="1"/>
</dbReference>
<dbReference type="PANTHER" id="PTHR23048:SF0">
    <property type="entry name" value="CALMODULIN LIKE 3"/>
    <property type="match status" value="1"/>
</dbReference>
<evidence type="ECO:0000313" key="8">
    <source>
        <dbReference type="Proteomes" id="UP001189429"/>
    </source>
</evidence>
<dbReference type="CDD" id="cd00051">
    <property type="entry name" value="EFh"/>
    <property type="match status" value="1"/>
</dbReference>
<dbReference type="InterPro" id="IPR002048">
    <property type="entry name" value="EF_hand_dom"/>
</dbReference>
<dbReference type="Pfam" id="PF13405">
    <property type="entry name" value="EF-hand_6"/>
    <property type="match status" value="1"/>
</dbReference>
<evidence type="ECO:0000256" key="4">
    <source>
        <dbReference type="ARBA" id="ARBA00022990"/>
    </source>
</evidence>
<dbReference type="InterPro" id="IPR011992">
    <property type="entry name" value="EF-hand-dom_pair"/>
</dbReference>
<dbReference type="PANTHER" id="PTHR23048">
    <property type="entry name" value="MYOSIN LIGHT CHAIN 1, 3"/>
    <property type="match status" value="1"/>
</dbReference>
<feature type="compositionally biased region" description="Low complexity" evidence="5">
    <location>
        <begin position="99"/>
        <end position="117"/>
    </location>
</feature>
<evidence type="ECO:0000313" key="7">
    <source>
        <dbReference type="EMBL" id="CAK0885550.1"/>
    </source>
</evidence>
<protein>
    <recommendedName>
        <fullName evidence="1">Calmodulin</fullName>
    </recommendedName>
</protein>
<feature type="region of interest" description="Disordered" evidence="5">
    <location>
        <begin position="311"/>
        <end position="334"/>
    </location>
</feature>
<sequence>MGADAPSSSSSAEAAAGGPPPSDALPAPAGGGAEATIIIDGVPYVALQPSTARATTATTATTVTTTATTTAAAVAEATTPAAVVRDGVTYVRATAGEAPAAGAPAAGGAASDEAPPSQEEEPADAPAERPGEPPPARQRAPMPGWTDEEASELRKIFDFFDKDGDELIDVHELGDVMSSRNQDLTEAELKIMIHGVKSSGSEALDYSSFISLLAQIGLKLGGPASAAGSDRQDCDVDLENWETAWSEEKLAWCCEHEQRGCPQAPGAGTGTSTSAPPGAFQGFDCAAGFDNWGMLWPKEKVGWCCKHEQRACEGPGSAEDANPSPPEISSITDL</sequence>
<evidence type="ECO:0000256" key="3">
    <source>
        <dbReference type="ARBA" id="ARBA00022737"/>
    </source>
</evidence>
<feature type="compositionally biased region" description="Low complexity" evidence="5">
    <location>
        <begin position="1"/>
        <end position="17"/>
    </location>
</feature>